<evidence type="ECO:0000313" key="2">
    <source>
        <dbReference type="Proteomes" id="UP000799291"/>
    </source>
</evidence>
<evidence type="ECO:0000313" key="1">
    <source>
        <dbReference type="EMBL" id="KAF2690121.1"/>
    </source>
</evidence>
<accession>A0A6G1JIQ7</accession>
<sequence>MKDPRFLQRLAVVPALAISASTKTRRQEAEVADIIITGGDKKNTSIRFNPKATCTDDKFAYVFFGHFWKCESMREHGWSRASDTWSVLRRIRSGWRLAWFTLSLDLSFTSHG</sequence>
<dbReference type="Proteomes" id="UP000799291">
    <property type="component" value="Unassembled WGS sequence"/>
</dbReference>
<gene>
    <name evidence="1" type="ORF">K458DRAFT_383255</name>
</gene>
<reference evidence="1" key="1">
    <citation type="journal article" date="2020" name="Stud. Mycol.">
        <title>101 Dothideomycetes genomes: a test case for predicting lifestyles and emergence of pathogens.</title>
        <authorList>
            <person name="Haridas S."/>
            <person name="Albert R."/>
            <person name="Binder M."/>
            <person name="Bloem J."/>
            <person name="Labutti K."/>
            <person name="Salamov A."/>
            <person name="Andreopoulos B."/>
            <person name="Baker S."/>
            <person name="Barry K."/>
            <person name="Bills G."/>
            <person name="Bluhm B."/>
            <person name="Cannon C."/>
            <person name="Castanera R."/>
            <person name="Culley D."/>
            <person name="Daum C."/>
            <person name="Ezra D."/>
            <person name="Gonzalez J."/>
            <person name="Henrissat B."/>
            <person name="Kuo A."/>
            <person name="Liang C."/>
            <person name="Lipzen A."/>
            <person name="Lutzoni F."/>
            <person name="Magnuson J."/>
            <person name="Mondo S."/>
            <person name="Nolan M."/>
            <person name="Ohm R."/>
            <person name="Pangilinan J."/>
            <person name="Park H.-J."/>
            <person name="Ramirez L."/>
            <person name="Alfaro M."/>
            <person name="Sun H."/>
            <person name="Tritt A."/>
            <person name="Yoshinaga Y."/>
            <person name="Zwiers L.-H."/>
            <person name="Turgeon B."/>
            <person name="Goodwin S."/>
            <person name="Spatafora J."/>
            <person name="Crous P."/>
            <person name="Grigoriev I."/>
        </authorList>
    </citation>
    <scope>NUCLEOTIDE SEQUENCE</scope>
    <source>
        <strain evidence="1">CBS 122367</strain>
    </source>
</reference>
<dbReference type="AlphaFoldDB" id="A0A6G1JIQ7"/>
<proteinExistence type="predicted"/>
<name>A0A6G1JIQ7_9PLEO</name>
<protein>
    <submittedName>
        <fullName evidence="1">Uncharacterized protein</fullName>
    </submittedName>
</protein>
<organism evidence="1 2">
    <name type="scientific">Lentithecium fluviatile CBS 122367</name>
    <dbReference type="NCBI Taxonomy" id="1168545"/>
    <lineage>
        <taxon>Eukaryota</taxon>
        <taxon>Fungi</taxon>
        <taxon>Dikarya</taxon>
        <taxon>Ascomycota</taxon>
        <taxon>Pezizomycotina</taxon>
        <taxon>Dothideomycetes</taxon>
        <taxon>Pleosporomycetidae</taxon>
        <taxon>Pleosporales</taxon>
        <taxon>Massarineae</taxon>
        <taxon>Lentitheciaceae</taxon>
        <taxon>Lentithecium</taxon>
    </lineage>
</organism>
<dbReference type="EMBL" id="MU005571">
    <property type="protein sequence ID" value="KAF2690121.1"/>
    <property type="molecule type" value="Genomic_DNA"/>
</dbReference>
<keyword evidence="2" id="KW-1185">Reference proteome</keyword>